<evidence type="ECO:0008006" key="4">
    <source>
        <dbReference type="Google" id="ProtNLM"/>
    </source>
</evidence>
<dbReference type="RefSeq" id="WP_281837747.1">
    <property type="nucleotide sequence ID" value="NZ_BSDY01000033.1"/>
</dbReference>
<sequence length="169" mass="19124">MKKIVAVLAVVVSAGAFAQTMDHSAHGKMDNSGQMDHSAHQNHGGMMQQMNNLTPEQQAEYNELHGKHRAAMQKSMLEMKEINLKIQKEMLAEKPNQRNIDRLVDQKSKLQAQKQKDMLKFRLEMKEKFGMEMMGGMMNGDKKCGMMGKMDSKGMKNKKGMMSNRSMSA</sequence>
<reference evidence="2" key="1">
    <citation type="submission" date="2022-12" db="EMBL/GenBank/DDBJ databases">
        <title>Reference genome sequencing for broad-spectrum identification of bacterial and archaeal isolates by mass spectrometry.</title>
        <authorList>
            <person name="Sekiguchi Y."/>
            <person name="Tourlousse D.M."/>
        </authorList>
    </citation>
    <scope>NUCLEOTIDE SEQUENCE</scope>
    <source>
        <strain evidence="2">10succ1</strain>
    </source>
</reference>
<evidence type="ECO:0000313" key="2">
    <source>
        <dbReference type="EMBL" id="GLI58072.1"/>
    </source>
</evidence>
<organism evidence="2 3">
    <name type="scientific">Propionigenium maris DSM 9537</name>
    <dbReference type="NCBI Taxonomy" id="1123000"/>
    <lineage>
        <taxon>Bacteria</taxon>
        <taxon>Fusobacteriati</taxon>
        <taxon>Fusobacteriota</taxon>
        <taxon>Fusobacteriia</taxon>
        <taxon>Fusobacteriales</taxon>
        <taxon>Fusobacteriaceae</taxon>
        <taxon>Propionigenium</taxon>
    </lineage>
</organism>
<feature type="signal peptide" evidence="1">
    <location>
        <begin position="1"/>
        <end position="18"/>
    </location>
</feature>
<dbReference type="Gene3D" id="1.20.120.1490">
    <property type="match status" value="1"/>
</dbReference>
<keyword evidence="1" id="KW-0732">Signal</keyword>
<protein>
    <recommendedName>
        <fullName evidence="4">Zinc resistance-associated protein</fullName>
    </recommendedName>
</protein>
<dbReference type="AlphaFoldDB" id="A0A9W6GP57"/>
<keyword evidence="3" id="KW-1185">Reference proteome</keyword>
<evidence type="ECO:0000256" key="1">
    <source>
        <dbReference type="SAM" id="SignalP"/>
    </source>
</evidence>
<accession>A0A9W6GP57</accession>
<name>A0A9W6GP57_9FUSO</name>
<proteinExistence type="predicted"/>
<feature type="chain" id="PRO_5040885613" description="Zinc resistance-associated protein" evidence="1">
    <location>
        <begin position="19"/>
        <end position="169"/>
    </location>
</feature>
<comment type="caution">
    <text evidence="2">The sequence shown here is derived from an EMBL/GenBank/DDBJ whole genome shotgun (WGS) entry which is preliminary data.</text>
</comment>
<dbReference type="Pfam" id="PF13801">
    <property type="entry name" value="Metal_resist"/>
    <property type="match status" value="1"/>
</dbReference>
<dbReference type="InterPro" id="IPR025961">
    <property type="entry name" value="Metal_resist"/>
</dbReference>
<evidence type="ECO:0000313" key="3">
    <source>
        <dbReference type="Proteomes" id="UP001144471"/>
    </source>
</evidence>
<dbReference type="Proteomes" id="UP001144471">
    <property type="component" value="Unassembled WGS sequence"/>
</dbReference>
<gene>
    <name evidence="2" type="ORF">PM10SUCC1_35860</name>
</gene>
<dbReference type="EMBL" id="BSDY01000033">
    <property type="protein sequence ID" value="GLI58072.1"/>
    <property type="molecule type" value="Genomic_DNA"/>
</dbReference>